<proteinExistence type="predicted"/>
<keyword evidence="5" id="KW-1185">Reference proteome</keyword>
<dbReference type="EMBL" id="OMOQ01000004">
    <property type="protein sequence ID" value="SPH24693.1"/>
    <property type="molecule type" value="Genomic_DNA"/>
</dbReference>
<dbReference type="Gene3D" id="1.25.40.10">
    <property type="entry name" value="Tetratricopeptide repeat domain"/>
    <property type="match status" value="1"/>
</dbReference>
<reference evidence="4 5" key="1">
    <citation type="submission" date="2018-03" db="EMBL/GenBank/DDBJ databases">
        <authorList>
            <person name="Keele B.F."/>
        </authorList>
    </citation>
    <scope>NUCLEOTIDE SEQUENCE [LARGE SCALE GENOMIC DNA]</scope>
    <source>
        <strain evidence="4 5">CECT 8626</strain>
    </source>
</reference>
<dbReference type="PROSITE" id="PS51755">
    <property type="entry name" value="OMPR_PHOB"/>
    <property type="match status" value="1"/>
</dbReference>
<dbReference type="RefSeq" id="WP_108854715.1">
    <property type="nucleotide sequence ID" value="NZ_OMOQ01000004.1"/>
</dbReference>
<dbReference type="SUPFAM" id="SSF46894">
    <property type="entry name" value="C-terminal effector domain of the bipartite response regulators"/>
    <property type="match status" value="1"/>
</dbReference>
<evidence type="ECO:0000259" key="3">
    <source>
        <dbReference type="PROSITE" id="PS51755"/>
    </source>
</evidence>
<protein>
    <submittedName>
        <fullName evidence="4">Transcriptional regulator HilA</fullName>
    </submittedName>
</protein>
<organism evidence="4 5">
    <name type="scientific">Albidovulum aquaemixtae</name>
    <dbReference type="NCBI Taxonomy" id="1542388"/>
    <lineage>
        <taxon>Bacteria</taxon>
        <taxon>Pseudomonadati</taxon>
        <taxon>Pseudomonadota</taxon>
        <taxon>Alphaproteobacteria</taxon>
        <taxon>Rhodobacterales</taxon>
        <taxon>Paracoccaceae</taxon>
        <taxon>Albidovulum</taxon>
    </lineage>
</organism>
<name>A0A2R8BMM6_9RHOB</name>
<dbReference type="InterPro" id="IPR036388">
    <property type="entry name" value="WH-like_DNA-bd_sf"/>
</dbReference>
<dbReference type="Proteomes" id="UP000244924">
    <property type="component" value="Unassembled WGS sequence"/>
</dbReference>
<dbReference type="GO" id="GO:0006355">
    <property type="term" value="P:regulation of DNA-templated transcription"/>
    <property type="evidence" value="ECO:0007669"/>
    <property type="project" value="InterPro"/>
</dbReference>
<feature type="domain" description="OmpR/PhoB-type" evidence="3">
    <location>
        <begin position="1"/>
        <end position="98"/>
    </location>
</feature>
<accession>A0A2R8BMM6</accession>
<gene>
    <name evidence="4" type="primary">hilA</name>
    <name evidence="4" type="ORF">DEA8626_03729</name>
</gene>
<dbReference type="CDD" id="cd00383">
    <property type="entry name" value="trans_reg_C"/>
    <property type="match status" value="1"/>
</dbReference>
<keyword evidence="1 2" id="KW-0238">DNA-binding</keyword>
<evidence type="ECO:0000256" key="1">
    <source>
        <dbReference type="ARBA" id="ARBA00023125"/>
    </source>
</evidence>
<dbReference type="SUPFAM" id="SSF48452">
    <property type="entry name" value="TPR-like"/>
    <property type="match status" value="1"/>
</dbReference>
<dbReference type="Pfam" id="PF00486">
    <property type="entry name" value="Trans_reg_C"/>
    <property type="match status" value="1"/>
</dbReference>
<dbReference type="AlphaFoldDB" id="A0A2R8BMM6"/>
<dbReference type="SMART" id="SM00862">
    <property type="entry name" value="Trans_reg_C"/>
    <property type="match status" value="1"/>
</dbReference>
<dbReference type="GO" id="GO:0000160">
    <property type="term" value="P:phosphorelay signal transduction system"/>
    <property type="evidence" value="ECO:0007669"/>
    <property type="project" value="InterPro"/>
</dbReference>
<dbReference type="InterPro" id="IPR001867">
    <property type="entry name" value="OmpR/PhoB-type_DNA-bd"/>
</dbReference>
<sequence>MLHRFEDFELDLARAELRRAGAQVTLEPRAFDLLALLVDCHDRMVSKDEIVEKVWHGRFITDAAISTGIKAVRHALGDDGASQRFVRTLRGRGFRFVAPVRTALAAEAAPDGPSPAPPSADAGVGRPVLAVLPFEELGTAHLTATLADALPAELISSLSRMRWIGVIARGSSFRFRGPSIDFDALRQSLGAGYCLSGTVEIAGDTLSLWLELTDTATHRVIWSDRATTQVDGLHETRTRIVGEVMAALEVHIPLNEAEKARLRTSDRLDAWALYHIGLRHMYRFNRADNALAADHFRRATEMDPDFARAFAARSFASFQSAFLVYSPDRDRDASEARRFAERAVELDPLDPFANYTLGRAHWLDGRPEAGMGWLDRAVELSPSFASGHYSRGWVNVIAGDTMHAHDNAGTALKLSPLDPLAYAMNTVRGLACLAEGDFAPAAQWAERGALSPGAHVYIAAIASATQRLAGNDARADFWAARVAARDDAPSLAQFFAVFPFRDDRMVALLRRALPKAGFRD</sequence>
<dbReference type="Gene3D" id="1.10.10.10">
    <property type="entry name" value="Winged helix-like DNA-binding domain superfamily/Winged helix DNA-binding domain"/>
    <property type="match status" value="1"/>
</dbReference>
<dbReference type="GO" id="GO:0003677">
    <property type="term" value="F:DNA binding"/>
    <property type="evidence" value="ECO:0007669"/>
    <property type="project" value="UniProtKB-UniRule"/>
</dbReference>
<dbReference type="Gene3D" id="3.40.50.10070">
    <property type="entry name" value="TolB, N-terminal domain"/>
    <property type="match status" value="1"/>
</dbReference>
<dbReference type="InterPro" id="IPR011990">
    <property type="entry name" value="TPR-like_helical_dom_sf"/>
</dbReference>
<dbReference type="InterPro" id="IPR016032">
    <property type="entry name" value="Sig_transdc_resp-reg_C-effctor"/>
</dbReference>
<dbReference type="OrthoDB" id="54411at2"/>
<feature type="DNA-binding region" description="OmpR/PhoB-type" evidence="2">
    <location>
        <begin position="1"/>
        <end position="98"/>
    </location>
</feature>
<evidence type="ECO:0000256" key="2">
    <source>
        <dbReference type="PROSITE-ProRule" id="PRU01091"/>
    </source>
</evidence>
<evidence type="ECO:0000313" key="5">
    <source>
        <dbReference type="Proteomes" id="UP000244924"/>
    </source>
</evidence>
<evidence type="ECO:0000313" key="4">
    <source>
        <dbReference type="EMBL" id="SPH24693.1"/>
    </source>
</evidence>